<dbReference type="Pfam" id="PF00923">
    <property type="entry name" value="TAL_FSA"/>
    <property type="match status" value="1"/>
</dbReference>
<gene>
    <name evidence="2" type="ORF">SAMN05660337_2439</name>
</gene>
<proteinExistence type="predicted"/>
<name>A0A1G9I579_9BACT</name>
<dbReference type="OrthoDB" id="5457320at2"/>
<dbReference type="SUPFAM" id="SSF51569">
    <property type="entry name" value="Aldolase"/>
    <property type="match status" value="1"/>
</dbReference>
<dbReference type="GO" id="GO:0005975">
    <property type="term" value="P:carbohydrate metabolic process"/>
    <property type="evidence" value="ECO:0007669"/>
    <property type="project" value="InterPro"/>
</dbReference>
<dbReference type="AlphaFoldDB" id="A0A1G9I579"/>
<dbReference type="InterPro" id="IPR001585">
    <property type="entry name" value="TAL/FSA"/>
</dbReference>
<dbReference type="Gene3D" id="3.20.20.70">
    <property type="entry name" value="Aldolase class I"/>
    <property type="match status" value="1"/>
</dbReference>
<dbReference type="RefSeq" id="WP_092161459.1">
    <property type="nucleotide sequence ID" value="NZ_FNGA01000003.1"/>
</dbReference>
<evidence type="ECO:0000256" key="1">
    <source>
        <dbReference type="ARBA" id="ARBA00023270"/>
    </source>
</evidence>
<dbReference type="Proteomes" id="UP000199053">
    <property type="component" value="Unassembled WGS sequence"/>
</dbReference>
<dbReference type="STRING" id="246191.SAMN05660337_2439"/>
<evidence type="ECO:0000313" key="2">
    <source>
        <dbReference type="EMBL" id="SDL19953.1"/>
    </source>
</evidence>
<dbReference type="EMBL" id="FNGA01000003">
    <property type="protein sequence ID" value="SDL19953.1"/>
    <property type="molecule type" value="Genomic_DNA"/>
</dbReference>
<sequence length="192" mass="20957">MKIFLDSTSIDEVKKAIDYKLIDGVHFGSDFSTIKDMNLNEDVMEILKIVHGPVVIKTSELNSQCILDDAKCIIGFGPNAVVEIPTTLEGLKAAGILSERDIPVSMVSRLISVQAVMAARLGGDFVNLKLHETEQEEGASESLDSIVSIFKNYDFKSKIIASGLTEVKQVSEALRIGVDIISVSYELLIKLV</sequence>
<dbReference type="InterPro" id="IPR013785">
    <property type="entry name" value="Aldolase_TIM"/>
</dbReference>
<evidence type="ECO:0000313" key="3">
    <source>
        <dbReference type="Proteomes" id="UP000199053"/>
    </source>
</evidence>
<organism evidence="2 3">
    <name type="scientific">Maridesulfovibrio ferrireducens</name>
    <dbReference type="NCBI Taxonomy" id="246191"/>
    <lineage>
        <taxon>Bacteria</taxon>
        <taxon>Pseudomonadati</taxon>
        <taxon>Thermodesulfobacteriota</taxon>
        <taxon>Desulfovibrionia</taxon>
        <taxon>Desulfovibrionales</taxon>
        <taxon>Desulfovibrionaceae</taxon>
        <taxon>Maridesulfovibrio</taxon>
    </lineage>
</organism>
<keyword evidence="3" id="KW-1185">Reference proteome</keyword>
<keyword evidence="1" id="KW-0704">Schiff base</keyword>
<reference evidence="3" key="1">
    <citation type="submission" date="2016-10" db="EMBL/GenBank/DDBJ databases">
        <authorList>
            <person name="Varghese N."/>
            <person name="Submissions S."/>
        </authorList>
    </citation>
    <scope>NUCLEOTIDE SEQUENCE [LARGE SCALE GENOMIC DNA]</scope>
    <source>
        <strain evidence="3">DSM 16995</strain>
    </source>
</reference>
<protein>
    <submittedName>
        <fullName evidence="2">Transaldolase</fullName>
    </submittedName>
</protein>
<accession>A0A1G9I579</accession>